<keyword evidence="1" id="KW-0732">Signal</keyword>
<organism evidence="3 4">
    <name type="scientific">Arenimonas fontis</name>
    <dbReference type="NCBI Taxonomy" id="2608255"/>
    <lineage>
        <taxon>Bacteria</taxon>
        <taxon>Pseudomonadati</taxon>
        <taxon>Pseudomonadota</taxon>
        <taxon>Gammaproteobacteria</taxon>
        <taxon>Lysobacterales</taxon>
        <taxon>Lysobacteraceae</taxon>
        <taxon>Arenimonas</taxon>
    </lineage>
</organism>
<dbReference type="PANTHER" id="PTHR23150">
    <property type="entry name" value="SULFATASE MODIFYING FACTOR 1, 2"/>
    <property type="match status" value="1"/>
</dbReference>
<evidence type="ECO:0000256" key="1">
    <source>
        <dbReference type="SAM" id="SignalP"/>
    </source>
</evidence>
<dbReference type="SUPFAM" id="SSF56436">
    <property type="entry name" value="C-type lectin-like"/>
    <property type="match status" value="1"/>
</dbReference>
<dbReference type="EMBL" id="VUOD01000004">
    <property type="protein sequence ID" value="KAA2284839.1"/>
    <property type="molecule type" value="Genomic_DNA"/>
</dbReference>
<evidence type="ECO:0000313" key="3">
    <source>
        <dbReference type="EMBL" id="KAA2284839.1"/>
    </source>
</evidence>
<accession>A0A5B2Z9Z2</accession>
<sequence>MRLLPASLALASLLAVGPVAAGEWVRLPGGEFQSVLRYEDTGGKVQVASFELQKRPVTNAEFADFVRANPDWRRDRVPALFADRRYLERWAGPTEPGPEAKPEQPVVLVSWFAAQAYCEAQGGRLPTWNEWEYAAAADETRTDARADPAWRERILSWYAVPSSQPLPEVGQSPANAYGVQDLHGLVREWVDDYAAMLVSADNRDQGDPDLSRFCGAGALSMDDRENYAVLMRVAMLSALQARDTTRNLGFRCARDIPAGARP</sequence>
<dbReference type="AlphaFoldDB" id="A0A5B2Z9Z2"/>
<evidence type="ECO:0000259" key="2">
    <source>
        <dbReference type="Pfam" id="PF03781"/>
    </source>
</evidence>
<dbReference type="Gene3D" id="3.90.1580.10">
    <property type="entry name" value="paralog of FGE (formylglycine-generating enzyme)"/>
    <property type="match status" value="1"/>
</dbReference>
<dbReference type="GO" id="GO:0120147">
    <property type="term" value="F:formylglycine-generating oxidase activity"/>
    <property type="evidence" value="ECO:0007669"/>
    <property type="project" value="TreeGrafter"/>
</dbReference>
<keyword evidence="4" id="KW-1185">Reference proteome</keyword>
<dbReference type="Proteomes" id="UP000322165">
    <property type="component" value="Unassembled WGS sequence"/>
</dbReference>
<name>A0A5B2Z9Z2_9GAMM</name>
<proteinExistence type="predicted"/>
<comment type="caution">
    <text evidence="3">The sequence shown here is derived from an EMBL/GenBank/DDBJ whole genome shotgun (WGS) entry which is preliminary data.</text>
</comment>
<dbReference type="InterPro" id="IPR016187">
    <property type="entry name" value="CTDL_fold"/>
</dbReference>
<feature type="chain" id="PRO_5022755070" evidence="1">
    <location>
        <begin position="22"/>
        <end position="262"/>
    </location>
</feature>
<gene>
    <name evidence="3" type="ORF">F0415_06180</name>
</gene>
<feature type="signal peptide" evidence="1">
    <location>
        <begin position="1"/>
        <end position="21"/>
    </location>
</feature>
<reference evidence="3 4" key="2">
    <citation type="submission" date="2019-09" db="EMBL/GenBank/DDBJ databases">
        <authorList>
            <person name="Mazur A."/>
        </authorList>
    </citation>
    <scope>NUCLEOTIDE SEQUENCE [LARGE SCALE GENOMIC DNA]</scope>
    <source>
        <strain evidence="3 4">3729k</strain>
    </source>
</reference>
<dbReference type="InterPro" id="IPR042095">
    <property type="entry name" value="SUMF_sf"/>
</dbReference>
<dbReference type="PANTHER" id="PTHR23150:SF19">
    <property type="entry name" value="FORMYLGLYCINE-GENERATING ENZYME"/>
    <property type="match status" value="1"/>
</dbReference>
<protein>
    <submittedName>
        <fullName evidence="3">Formylglycine-generating enzyme family protein</fullName>
    </submittedName>
</protein>
<dbReference type="RefSeq" id="WP_149860338.1">
    <property type="nucleotide sequence ID" value="NZ_VUOD01000004.1"/>
</dbReference>
<dbReference type="InterPro" id="IPR051043">
    <property type="entry name" value="Sulfatase_Mod_Factor_Kinase"/>
</dbReference>
<evidence type="ECO:0000313" key="4">
    <source>
        <dbReference type="Proteomes" id="UP000322165"/>
    </source>
</evidence>
<dbReference type="InterPro" id="IPR005532">
    <property type="entry name" value="SUMF_dom"/>
</dbReference>
<feature type="domain" description="Sulfatase-modifying factor enzyme-like" evidence="2">
    <location>
        <begin position="22"/>
        <end position="254"/>
    </location>
</feature>
<dbReference type="Pfam" id="PF03781">
    <property type="entry name" value="FGE-sulfatase"/>
    <property type="match status" value="1"/>
</dbReference>
<reference evidence="3 4" key="1">
    <citation type="submission" date="2019-09" db="EMBL/GenBank/DDBJ databases">
        <title>Arenimonas chukotkensis sp. nov., a bacterium isolated from Chukotka hot spring, Arctic region, Russia.</title>
        <authorList>
            <person name="Zayulina K.S."/>
            <person name="Prokofeva M.I."/>
            <person name="Elcheninov A.G."/>
            <person name="Novikov A."/>
            <person name="Kochetkova T.V."/>
            <person name="Kublanov I.V."/>
        </authorList>
    </citation>
    <scope>NUCLEOTIDE SEQUENCE [LARGE SCALE GENOMIC DNA]</scope>
    <source>
        <strain evidence="3 4">3729k</strain>
    </source>
</reference>